<proteinExistence type="predicted"/>
<keyword evidence="1" id="KW-0732">Signal</keyword>
<keyword evidence="3" id="KW-1185">Reference proteome</keyword>
<evidence type="ECO:0000313" key="2">
    <source>
        <dbReference type="EMBL" id="ABG57916.1"/>
    </source>
</evidence>
<dbReference type="OrthoDB" id="610057at2"/>
<evidence type="ECO:0000256" key="1">
    <source>
        <dbReference type="SAM" id="SignalP"/>
    </source>
</evidence>
<sequence>MKSIFLIISVCVLNIFTLQAQKPTIVFSADKTPQKDQVAKLRILKNGNTASIELIEDIGIVCKLYDTNKKKVSEVTTPLADKINKSRLRCVYEINNEIMVMLVIFPKGVPTLMRYLYDGTTGKLKSETSILEMPVLTGDPRYHLTDSRYVLSDYKIVKDPSSDYYAVVLCDIFAKEINKRIEIVHYSPVHEKVTRAYLTLMESQYKYISALDMYVNAGESVILATYGCNTTKKDGEGATYYLSQLKAGATAFTTKILAQTKSSEQTEDNAVCKFIFDAKSKQLKALINIIDTDVLHSHFITQTINPQTLAFNKLTQVTINKALDYYKKNINAEKLYNENDIQNYIIDQKGNDFFLVQSAGRVYSQYSSVVWMSEIAITSSSPDGQEIYGRAIPYANMHTASPKRMSYMDAPKGQFLYPNADEFYGTYVELIAGKENNYILLNDLPEKFDRPENEKSVGVNLAGMNHDDLSGCIFTFNSEGKMTKDYLFGKPAKATDAKYALFHTGDYNAETGMYVTQVVERVNGKKVISIAWINLK</sequence>
<organism evidence="2 3">
    <name type="scientific">Cytophaga hutchinsonii (strain ATCC 33406 / DSM 1761 / CIP 103989 / NBRC 15051 / NCIMB 9469 / D465)</name>
    <dbReference type="NCBI Taxonomy" id="269798"/>
    <lineage>
        <taxon>Bacteria</taxon>
        <taxon>Pseudomonadati</taxon>
        <taxon>Bacteroidota</taxon>
        <taxon>Cytophagia</taxon>
        <taxon>Cytophagales</taxon>
        <taxon>Cytophagaceae</taxon>
        <taxon>Cytophaga</taxon>
    </lineage>
</organism>
<name>A0A6N4SNP8_CYTH3</name>
<gene>
    <name evidence="2" type="ordered locus">CHU_0629</name>
</gene>
<dbReference type="EMBL" id="CP000383">
    <property type="protein sequence ID" value="ABG57916.1"/>
    <property type="molecule type" value="Genomic_DNA"/>
</dbReference>
<dbReference type="Proteomes" id="UP000001822">
    <property type="component" value="Chromosome"/>
</dbReference>
<dbReference type="AlphaFoldDB" id="A0A6N4SNP8"/>
<feature type="chain" id="PRO_5026965795" evidence="1">
    <location>
        <begin position="21"/>
        <end position="536"/>
    </location>
</feature>
<protein>
    <submittedName>
        <fullName evidence="2">Uncharacterized protein</fullName>
    </submittedName>
</protein>
<evidence type="ECO:0000313" key="3">
    <source>
        <dbReference type="Proteomes" id="UP000001822"/>
    </source>
</evidence>
<dbReference type="RefSeq" id="WP_011584032.1">
    <property type="nucleotide sequence ID" value="NC_008255.1"/>
</dbReference>
<reference evidence="2 3" key="1">
    <citation type="journal article" date="2007" name="Appl. Environ. Microbiol.">
        <title>Genome sequence of the cellulolytic gliding bacterium Cytophaga hutchinsonii.</title>
        <authorList>
            <person name="Xie G."/>
            <person name="Bruce D.C."/>
            <person name="Challacombe J.F."/>
            <person name="Chertkov O."/>
            <person name="Detter J.C."/>
            <person name="Gilna P."/>
            <person name="Han C.S."/>
            <person name="Lucas S."/>
            <person name="Misra M."/>
            <person name="Myers G.L."/>
            <person name="Richardson P."/>
            <person name="Tapia R."/>
            <person name="Thayer N."/>
            <person name="Thompson L.S."/>
            <person name="Brettin T.S."/>
            <person name="Henrissat B."/>
            <person name="Wilson D.B."/>
            <person name="McBride M.J."/>
        </authorList>
    </citation>
    <scope>NUCLEOTIDE SEQUENCE [LARGE SCALE GENOMIC DNA]</scope>
    <source>
        <strain evidence="3">ATCC 33406 / DSM 1761 / CIP 103989 / NBRC 15051 / NCIMB 9469 / D465</strain>
    </source>
</reference>
<feature type="signal peptide" evidence="1">
    <location>
        <begin position="1"/>
        <end position="20"/>
    </location>
</feature>
<dbReference type="KEGG" id="chu:CHU_0629"/>
<accession>A0A6N4SNP8</accession>